<protein>
    <submittedName>
        <fullName evidence="1">Uncharacterized protein</fullName>
    </submittedName>
</protein>
<organism evidence="1">
    <name type="scientific">Arundo donax</name>
    <name type="common">Giant reed</name>
    <name type="synonym">Donax arundinaceus</name>
    <dbReference type="NCBI Taxonomy" id="35708"/>
    <lineage>
        <taxon>Eukaryota</taxon>
        <taxon>Viridiplantae</taxon>
        <taxon>Streptophyta</taxon>
        <taxon>Embryophyta</taxon>
        <taxon>Tracheophyta</taxon>
        <taxon>Spermatophyta</taxon>
        <taxon>Magnoliopsida</taxon>
        <taxon>Liliopsida</taxon>
        <taxon>Poales</taxon>
        <taxon>Poaceae</taxon>
        <taxon>PACMAD clade</taxon>
        <taxon>Arundinoideae</taxon>
        <taxon>Arundineae</taxon>
        <taxon>Arundo</taxon>
    </lineage>
</organism>
<dbReference type="AlphaFoldDB" id="A0A0A8YXW5"/>
<reference evidence="1" key="2">
    <citation type="journal article" date="2015" name="Data Brief">
        <title>Shoot transcriptome of the giant reed, Arundo donax.</title>
        <authorList>
            <person name="Barrero R.A."/>
            <person name="Guerrero F.D."/>
            <person name="Moolhuijzen P."/>
            <person name="Goolsby J.A."/>
            <person name="Tidwell J."/>
            <person name="Bellgard S.E."/>
            <person name="Bellgard M.I."/>
        </authorList>
    </citation>
    <scope>NUCLEOTIDE SEQUENCE</scope>
    <source>
        <tissue evidence="1">Shoot tissue taken approximately 20 cm above the soil surface</tissue>
    </source>
</reference>
<name>A0A0A8YXW5_ARUDO</name>
<evidence type="ECO:0000313" key="1">
    <source>
        <dbReference type="EMBL" id="JAD30253.1"/>
    </source>
</evidence>
<proteinExistence type="predicted"/>
<accession>A0A0A8YXW5</accession>
<sequence length="76" mass="8220">MRTLLQPNSSSRLLAIFSLSSTLQSRSNCVHAYIGRSDPPLLPYSSVCAAQQCLFSSLASTQLLAPGFSCCHRSRS</sequence>
<reference evidence="1" key="1">
    <citation type="submission" date="2014-09" db="EMBL/GenBank/DDBJ databases">
        <authorList>
            <person name="Magalhaes I.L.F."/>
            <person name="Oliveira U."/>
            <person name="Santos F.R."/>
            <person name="Vidigal T.H.D.A."/>
            <person name="Brescovit A.D."/>
            <person name="Santos A.J."/>
        </authorList>
    </citation>
    <scope>NUCLEOTIDE SEQUENCE</scope>
    <source>
        <tissue evidence="1">Shoot tissue taken approximately 20 cm above the soil surface</tissue>
    </source>
</reference>
<dbReference type="EMBL" id="GBRH01267642">
    <property type="protein sequence ID" value="JAD30253.1"/>
    <property type="molecule type" value="Transcribed_RNA"/>
</dbReference>